<name>A0A4Q0VC66_CLOTA</name>
<reference evidence="1 2" key="1">
    <citation type="submission" date="2018-06" db="EMBL/GenBank/DDBJ databases">
        <title>Genome conservation of Clostridium tetani.</title>
        <authorList>
            <person name="Bruggemann H."/>
            <person name="Popoff M.R."/>
        </authorList>
    </citation>
    <scope>NUCLEOTIDE SEQUENCE [LARGE SCALE GENOMIC DNA]</scope>
    <source>
        <strain evidence="1 2">2017.061</strain>
    </source>
</reference>
<evidence type="ECO:0000313" key="2">
    <source>
        <dbReference type="Proteomes" id="UP000290921"/>
    </source>
</evidence>
<accession>A0A4Q0VC66</accession>
<dbReference type="SUPFAM" id="SSF81301">
    <property type="entry name" value="Nucleotidyltransferase"/>
    <property type="match status" value="1"/>
</dbReference>
<dbReference type="Pfam" id="PF04229">
    <property type="entry name" value="GrpB"/>
    <property type="match status" value="1"/>
</dbReference>
<dbReference type="PANTHER" id="PTHR34822:SF1">
    <property type="entry name" value="GRPB FAMILY PROTEIN"/>
    <property type="match status" value="1"/>
</dbReference>
<protein>
    <submittedName>
        <fullName evidence="1">GrpB family protein</fullName>
    </submittedName>
</protein>
<sequence length="189" mass="22736">MSKKLSDMSIDELWKLFPIFLIEHQDCWEKWYNEALMLLQKIFPSNQIRRINHIGSTSIKTIWAKPIIDILVEVQQDCNMKEIKEILLNRGYLFMSEAESRISFNKGYTENGFAEKVYHLHLRYLGDNDELYFRDYLNENPDIAKNYESLKLSLWKKYKHNRDGYTDSKTDFITRYTEKAKENYGSRYC</sequence>
<evidence type="ECO:0000313" key="1">
    <source>
        <dbReference type="EMBL" id="RXI47665.1"/>
    </source>
</evidence>
<dbReference type="Gene3D" id="3.30.460.10">
    <property type="entry name" value="Beta Polymerase, domain 2"/>
    <property type="match status" value="1"/>
</dbReference>
<organism evidence="1 2">
    <name type="scientific">Clostridium tetani</name>
    <dbReference type="NCBI Taxonomy" id="1513"/>
    <lineage>
        <taxon>Bacteria</taxon>
        <taxon>Bacillati</taxon>
        <taxon>Bacillota</taxon>
        <taxon>Clostridia</taxon>
        <taxon>Eubacteriales</taxon>
        <taxon>Clostridiaceae</taxon>
        <taxon>Clostridium</taxon>
    </lineage>
</organism>
<dbReference type="InterPro" id="IPR007344">
    <property type="entry name" value="GrpB/CoaE"/>
</dbReference>
<dbReference type="EMBL" id="QMAP01000008">
    <property type="protein sequence ID" value="RXI47665.1"/>
    <property type="molecule type" value="Genomic_DNA"/>
</dbReference>
<dbReference type="RefSeq" id="WP_129030656.1">
    <property type="nucleotide sequence ID" value="NZ_QMAP01000008.1"/>
</dbReference>
<dbReference type="InterPro" id="IPR043519">
    <property type="entry name" value="NT_sf"/>
</dbReference>
<dbReference type="PANTHER" id="PTHR34822">
    <property type="entry name" value="GRPB DOMAIN PROTEIN (AFU_ORTHOLOGUE AFUA_1G01530)"/>
    <property type="match status" value="1"/>
</dbReference>
<comment type="caution">
    <text evidence="1">The sequence shown here is derived from an EMBL/GenBank/DDBJ whole genome shotgun (WGS) entry which is preliminary data.</text>
</comment>
<dbReference type="Proteomes" id="UP000290921">
    <property type="component" value="Unassembled WGS sequence"/>
</dbReference>
<gene>
    <name evidence="1" type="ORF">DP130_10140</name>
</gene>
<dbReference type="AlphaFoldDB" id="A0A4Q0VC66"/>
<proteinExistence type="predicted"/>